<gene>
    <name evidence="5" type="ORF">ATZ33_06370</name>
    <name evidence="6" type="ORF">RV15_GL000438</name>
</gene>
<reference evidence="6 8" key="1">
    <citation type="submission" date="2014-12" db="EMBL/GenBank/DDBJ databases">
        <title>Draft genome sequences of 29 type strains of Enterococci.</title>
        <authorList>
            <person name="Zhong Z."/>
            <person name="Sun Z."/>
            <person name="Liu W."/>
            <person name="Zhang W."/>
            <person name="Zhang H."/>
        </authorList>
    </citation>
    <scope>NUCLEOTIDE SEQUENCE [LARGE SCALE GENOMIC DNA]</scope>
    <source>
        <strain evidence="6 8">DSM 22801</strain>
    </source>
</reference>
<sequence>MDDLDQQIVQLLTKNAKLTNKEIGAIVHLTGQAVSQRITYLKDNGIIENYTITIKHAEKQFIRIFMENNQFSAIESMINRFEEIDTFYKVSGHACYLVVAHFNQKRLKEFIEVVSKWARCSVDSVVRNAKK</sequence>
<dbReference type="InterPro" id="IPR000485">
    <property type="entry name" value="AsnC-type_HTH_dom"/>
</dbReference>
<dbReference type="AlphaFoldDB" id="A0A0S3K9P9"/>
<evidence type="ECO:0000313" key="6">
    <source>
        <dbReference type="EMBL" id="OJG91771.1"/>
    </source>
</evidence>
<dbReference type="PROSITE" id="PS50956">
    <property type="entry name" value="HTH_ASNC_2"/>
    <property type="match status" value="1"/>
</dbReference>
<dbReference type="Pfam" id="PF13404">
    <property type="entry name" value="HTH_AsnC-type"/>
    <property type="match status" value="1"/>
</dbReference>
<dbReference type="GO" id="GO:0043200">
    <property type="term" value="P:response to amino acid"/>
    <property type="evidence" value="ECO:0007669"/>
    <property type="project" value="TreeGrafter"/>
</dbReference>
<dbReference type="PRINTS" id="PR00033">
    <property type="entry name" value="HTHASNC"/>
</dbReference>
<dbReference type="Proteomes" id="UP000183039">
    <property type="component" value="Unassembled WGS sequence"/>
</dbReference>
<evidence type="ECO:0000313" key="5">
    <source>
        <dbReference type="EMBL" id="ALS01004.1"/>
    </source>
</evidence>
<dbReference type="PANTHER" id="PTHR30154">
    <property type="entry name" value="LEUCINE-RESPONSIVE REGULATORY PROTEIN"/>
    <property type="match status" value="1"/>
</dbReference>
<dbReference type="SUPFAM" id="SSF54909">
    <property type="entry name" value="Dimeric alpha+beta barrel"/>
    <property type="match status" value="1"/>
</dbReference>
<dbReference type="SMART" id="SM00344">
    <property type="entry name" value="HTH_ASNC"/>
    <property type="match status" value="1"/>
</dbReference>
<proteinExistence type="predicted"/>
<evidence type="ECO:0000313" key="7">
    <source>
        <dbReference type="Proteomes" id="UP000065511"/>
    </source>
</evidence>
<dbReference type="GO" id="GO:0043565">
    <property type="term" value="F:sequence-specific DNA binding"/>
    <property type="evidence" value="ECO:0007669"/>
    <property type="project" value="InterPro"/>
</dbReference>
<dbReference type="RefSeq" id="WP_071877772.1">
    <property type="nucleotide sequence ID" value="NZ_JXLC01000011.1"/>
</dbReference>
<accession>A0A0S3K9P9</accession>
<dbReference type="GO" id="GO:0005829">
    <property type="term" value="C:cytosol"/>
    <property type="evidence" value="ECO:0007669"/>
    <property type="project" value="TreeGrafter"/>
</dbReference>
<dbReference type="Gene3D" id="1.10.10.10">
    <property type="entry name" value="Winged helix-like DNA-binding domain superfamily/Winged helix DNA-binding domain"/>
    <property type="match status" value="1"/>
</dbReference>
<dbReference type="Proteomes" id="UP000065511">
    <property type="component" value="Chromosome"/>
</dbReference>
<dbReference type="SUPFAM" id="SSF46785">
    <property type="entry name" value="Winged helix' DNA-binding domain"/>
    <property type="match status" value="1"/>
</dbReference>
<keyword evidence="7" id="KW-1185">Reference proteome</keyword>
<evidence type="ECO:0000256" key="2">
    <source>
        <dbReference type="ARBA" id="ARBA00023125"/>
    </source>
</evidence>
<name>A0A0S3K9P9_9ENTE</name>
<keyword evidence="2" id="KW-0238">DNA-binding</keyword>
<reference evidence="5 7" key="2">
    <citation type="submission" date="2015-12" db="EMBL/GenBank/DDBJ databases">
        <authorList>
            <person name="Lauer A."/>
            <person name="Humrighouse B."/>
            <person name="Loparev V."/>
            <person name="Shewmaker P.L."/>
            <person name="Whitney A.M."/>
            <person name="McLaughlin R.W."/>
        </authorList>
    </citation>
    <scope>NUCLEOTIDE SEQUENCE [LARGE SCALE GENOMIC DNA]</scope>
    <source>
        <strain evidence="5 7">LMG 23085</strain>
    </source>
</reference>
<dbReference type="InterPro" id="IPR019888">
    <property type="entry name" value="Tscrpt_reg_AsnC-like"/>
</dbReference>
<keyword evidence="1" id="KW-0805">Transcription regulation</keyword>
<keyword evidence="3" id="KW-0804">Transcription</keyword>
<evidence type="ECO:0000256" key="3">
    <source>
        <dbReference type="ARBA" id="ARBA00023163"/>
    </source>
</evidence>
<dbReference type="PANTHER" id="PTHR30154:SF55">
    <property type="entry name" value="HTH-TYPE TRANSCRIPTIONAL REGULATOR LRPB"/>
    <property type="match status" value="1"/>
</dbReference>
<dbReference type="InterPro" id="IPR036388">
    <property type="entry name" value="WH-like_DNA-bd_sf"/>
</dbReference>
<feature type="domain" description="HTH asnC-type" evidence="4">
    <location>
        <begin position="1"/>
        <end position="54"/>
    </location>
</feature>
<dbReference type="EMBL" id="JXLC01000011">
    <property type="protein sequence ID" value="OJG91771.1"/>
    <property type="molecule type" value="Genomic_DNA"/>
</dbReference>
<protein>
    <submittedName>
        <fullName evidence="5 6">Transcriptional regulator</fullName>
    </submittedName>
</protein>
<dbReference type="InterPro" id="IPR011008">
    <property type="entry name" value="Dimeric_a/b-barrel"/>
</dbReference>
<dbReference type="Gene3D" id="3.30.70.920">
    <property type="match status" value="1"/>
</dbReference>
<organism evidence="6 8">
    <name type="scientific">Enterococcus silesiacus</name>
    <dbReference type="NCBI Taxonomy" id="332949"/>
    <lineage>
        <taxon>Bacteria</taxon>
        <taxon>Bacillati</taxon>
        <taxon>Bacillota</taxon>
        <taxon>Bacilli</taxon>
        <taxon>Lactobacillales</taxon>
        <taxon>Enterococcaceae</taxon>
        <taxon>Enterococcus</taxon>
    </lineage>
</organism>
<evidence type="ECO:0000313" key="8">
    <source>
        <dbReference type="Proteomes" id="UP000183039"/>
    </source>
</evidence>
<dbReference type="KEGG" id="ess:ATZ33_06370"/>
<evidence type="ECO:0000259" key="4">
    <source>
        <dbReference type="PROSITE" id="PS50956"/>
    </source>
</evidence>
<dbReference type="InterPro" id="IPR036390">
    <property type="entry name" value="WH_DNA-bd_sf"/>
</dbReference>
<dbReference type="OrthoDB" id="34294at2"/>
<evidence type="ECO:0000256" key="1">
    <source>
        <dbReference type="ARBA" id="ARBA00023015"/>
    </source>
</evidence>
<dbReference type="EMBL" id="CP013614">
    <property type="protein sequence ID" value="ALS01004.1"/>
    <property type="molecule type" value="Genomic_DNA"/>
</dbReference>